<feature type="region of interest" description="Disordered" evidence="1">
    <location>
        <begin position="1"/>
        <end position="23"/>
    </location>
</feature>
<feature type="compositionally biased region" description="Pro residues" evidence="1">
    <location>
        <begin position="9"/>
        <end position="18"/>
    </location>
</feature>
<dbReference type="PANTHER" id="PTHR43558:SF6">
    <property type="entry name" value="REDUCTASE, PUTATIVE (AFU_ORTHOLOGUE AFUA_3G10540)-RELATED"/>
    <property type="match status" value="1"/>
</dbReference>
<dbReference type="AlphaFoldDB" id="A0A8H7DHC2"/>
<dbReference type="OrthoDB" id="539213at2759"/>
<dbReference type="EMBL" id="JACAZH010000002">
    <property type="protein sequence ID" value="KAF7375429.1"/>
    <property type="molecule type" value="Genomic_DNA"/>
</dbReference>
<name>A0A8H7DHC2_9AGAR</name>
<reference evidence="2" key="1">
    <citation type="submission" date="2020-05" db="EMBL/GenBank/DDBJ databases">
        <title>Mycena genomes resolve the evolution of fungal bioluminescence.</title>
        <authorList>
            <person name="Tsai I.J."/>
        </authorList>
    </citation>
    <scope>NUCLEOTIDE SEQUENCE</scope>
    <source>
        <strain evidence="2">160909Yilan</strain>
    </source>
</reference>
<dbReference type="PANTHER" id="PTHR43558">
    <property type="entry name" value="REDUCTASE, PUTATIVE (AFU_ORTHOLOGUE AFUA_3G10540)-RELATED"/>
    <property type="match status" value="1"/>
</dbReference>
<organism evidence="2 3">
    <name type="scientific">Mycena sanguinolenta</name>
    <dbReference type="NCBI Taxonomy" id="230812"/>
    <lineage>
        <taxon>Eukaryota</taxon>
        <taxon>Fungi</taxon>
        <taxon>Dikarya</taxon>
        <taxon>Basidiomycota</taxon>
        <taxon>Agaricomycotina</taxon>
        <taxon>Agaricomycetes</taxon>
        <taxon>Agaricomycetidae</taxon>
        <taxon>Agaricales</taxon>
        <taxon>Marasmiineae</taxon>
        <taxon>Mycenaceae</taxon>
        <taxon>Mycena</taxon>
    </lineage>
</organism>
<evidence type="ECO:0000313" key="3">
    <source>
        <dbReference type="Proteomes" id="UP000623467"/>
    </source>
</evidence>
<comment type="caution">
    <text evidence="2">The sequence shown here is derived from an EMBL/GenBank/DDBJ whole genome shotgun (WGS) entry which is preliminary data.</text>
</comment>
<dbReference type="Proteomes" id="UP000623467">
    <property type="component" value="Unassembled WGS sequence"/>
</dbReference>
<sequence>MLPGRIRRSPPPGPPPRPSAVRWGDSSLRAREHVERHIEAHETQCSENLGGIAKGVPRLIDLVGDRLAMENPETIYATLAEIPPVVLLSNMWRWHRIPYTVLRDILLRLFYDSAKEGAEWDPEGGIQNNIDEWILGNERYLLASGSQDWKHRLVTLDDAERIFPEYLLTNTERLIRRPDTLQGFSILDLGRPQWISIQRSTAAFKKNFNRMSDQLLQNLDWSNLFVAGGIVLASLMAGSSPRQWKSSDIDLYVYGLSPLEANKKIHHVFDTFCANLPPGTRTFVVRNSKTITFYAKYPLRRLQIVLKLVKSPREVLLNFDLDICAMGWDGTSVWMLPRTARALETGSNVFTMNLIYGHYLSDRRASQPQRVFKYASRGYGLRFLPSYVSSLQTAKNVSDDNSSPLNLEVIANKTRVSAKDWIHGLINLHFGHISSISPAVFPGYSLSGFAMLMRSVTLWEMGKTENIAVKDEWSNTSPYEDTPTKDSDAEYPWTEEFSATEYMSHIQKHNLKEVTRWLQSEPQRLRRHGVHSESGYEIYDMVQRVAGAATLDHLLHPVHDLCLPVLLPCHFAVYANDLVSKALASAGLRERKILEMAVRSYNYLGLSGPETEGLFIWRIAPDLMWQQFDRRVDEVFEVLHAFRRMNASLSDELLQAQRLDTELVRLERRRKESAEFDAFAGWVGARPVDLRPWSDNDILI</sequence>
<protein>
    <submittedName>
        <fullName evidence="2">Uncharacterized protein</fullName>
    </submittedName>
</protein>
<evidence type="ECO:0000313" key="2">
    <source>
        <dbReference type="EMBL" id="KAF7375429.1"/>
    </source>
</evidence>
<dbReference type="Pfam" id="PF26128">
    <property type="entry name" value="Gad2"/>
    <property type="match status" value="1"/>
</dbReference>
<dbReference type="InterPro" id="IPR053354">
    <property type="entry name" value="MGDG_epimerase"/>
</dbReference>
<proteinExistence type="predicted"/>
<evidence type="ECO:0000256" key="1">
    <source>
        <dbReference type="SAM" id="MobiDB-lite"/>
    </source>
</evidence>
<keyword evidence="3" id="KW-1185">Reference proteome</keyword>
<accession>A0A8H7DHC2</accession>
<gene>
    <name evidence="2" type="ORF">MSAN_00430700</name>
</gene>